<organism evidence="5 6">
    <name type="scientific">Actinoplanes couchii</name>
    <dbReference type="NCBI Taxonomy" id="403638"/>
    <lineage>
        <taxon>Bacteria</taxon>
        <taxon>Bacillati</taxon>
        <taxon>Actinomycetota</taxon>
        <taxon>Actinomycetes</taxon>
        <taxon>Micromonosporales</taxon>
        <taxon>Micromonosporaceae</taxon>
        <taxon>Actinoplanes</taxon>
    </lineage>
</organism>
<evidence type="ECO:0000256" key="2">
    <source>
        <dbReference type="ARBA" id="ARBA00023125"/>
    </source>
</evidence>
<reference evidence="5 6" key="1">
    <citation type="submission" date="2021-01" db="EMBL/GenBank/DDBJ databases">
        <title>Whole genome shotgun sequence of Actinoplanes couchii NBRC 106145.</title>
        <authorList>
            <person name="Komaki H."/>
            <person name="Tamura T."/>
        </authorList>
    </citation>
    <scope>NUCLEOTIDE SEQUENCE [LARGE SCALE GENOMIC DNA]</scope>
    <source>
        <strain evidence="5 6">NBRC 106145</strain>
    </source>
</reference>
<evidence type="ECO:0000256" key="3">
    <source>
        <dbReference type="ARBA" id="ARBA00023163"/>
    </source>
</evidence>
<evidence type="ECO:0000313" key="6">
    <source>
        <dbReference type="Proteomes" id="UP000612282"/>
    </source>
</evidence>
<dbReference type="Gene3D" id="1.10.10.10">
    <property type="entry name" value="Winged helix-like DNA-binding domain superfamily/Winged helix DNA-binding domain"/>
    <property type="match status" value="1"/>
</dbReference>
<dbReference type="SMART" id="SM00418">
    <property type="entry name" value="HTH_ARSR"/>
    <property type="match status" value="1"/>
</dbReference>
<comment type="caution">
    <text evidence="5">The sequence shown here is derived from an EMBL/GenBank/DDBJ whole genome shotgun (WGS) entry which is preliminary data.</text>
</comment>
<evidence type="ECO:0000259" key="4">
    <source>
        <dbReference type="PROSITE" id="PS50987"/>
    </source>
</evidence>
<sequence>MELAAETFRLLSDPTRIKVLWALLQGETNVACLAEPAGTSPTAASQHLAKLRMSKLVTGPATGHVHLLPGERRPCARAAGAGAGPQRRIAKPDFVWLA</sequence>
<dbReference type="InterPro" id="IPR036388">
    <property type="entry name" value="WH-like_DNA-bd_sf"/>
</dbReference>
<feature type="domain" description="HTH arsR-type" evidence="4">
    <location>
        <begin position="1"/>
        <end position="90"/>
    </location>
</feature>
<keyword evidence="3" id="KW-0804">Transcription</keyword>
<dbReference type="PRINTS" id="PR00778">
    <property type="entry name" value="HTHARSR"/>
</dbReference>
<dbReference type="InterPro" id="IPR051011">
    <property type="entry name" value="Metal_resp_trans_reg"/>
</dbReference>
<dbReference type="CDD" id="cd00090">
    <property type="entry name" value="HTH_ARSR"/>
    <property type="match status" value="1"/>
</dbReference>
<dbReference type="SUPFAM" id="SSF46785">
    <property type="entry name" value="Winged helix' DNA-binding domain"/>
    <property type="match status" value="1"/>
</dbReference>
<evidence type="ECO:0000256" key="1">
    <source>
        <dbReference type="ARBA" id="ARBA00023015"/>
    </source>
</evidence>
<name>A0ABQ3X286_9ACTN</name>
<accession>A0ABQ3X286</accession>
<gene>
    <name evidence="5" type="ORF">Aco03nite_009810</name>
</gene>
<keyword evidence="6" id="KW-1185">Reference proteome</keyword>
<keyword evidence="1" id="KW-0805">Transcription regulation</keyword>
<keyword evidence="2" id="KW-0238">DNA-binding</keyword>
<dbReference type="InterPro" id="IPR001845">
    <property type="entry name" value="HTH_ArsR_DNA-bd_dom"/>
</dbReference>
<dbReference type="Pfam" id="PF01022">
    <property type="entry name" value="HTH_5"/>
    <property type="match status" value="1"/>
</dbReference>
<dbReference type="PANTHER" id="PTHR43132:SF8">
    <property type="entry name" value="HTH-TYPE TRANSCRIPTIONAL REGULATOR KMTR"/>
    <property type="match status" value="1"/>
</dbReference>
<dbReference type="InterPro" id="IPR011991">
    <property type="entry name" value="ArsR-like_HTH"/>
</dbReference>
<dbReference type="RefSeq" id="WP_239144913.1">
    <property type="nucleotide sequence ID" value="NZ_BAAAQE010000097.1"/>
</dbReference>
<dbReference type="Proteomes" id="UP000612282">
    <property type="component" value="Unassembled WGS sequence"/>
</dbReference>
<dbReference type="InterPro" id="IPR036390">
    <property type="entry name" value="WH_DNA-bd_sf"/>
</dbReference>
<dbReference type="NCBIfam" id="NF033788">
    <property type="entry name" value="HTH_metalloreg"/>
    <property type="match status" value="1"/>
</dbReference>
<dbReference type="PROSITE" id="PS50987">
    <property type="entry name" value="HTH_ARSR_2"/>
    <property type="match status" value="1"/>
</dbReference>
<dbReference type="EMBL" id="BOMG01000021">
    <property type="protein sequence ID" value="GID52577.1"/>
    <property type="molecule type" value="Genomic_DNA"/>
</dbReference>
<protein>
    <recommendedName>
        <fullName evidence="4">HTH arsR-type domain-containing protein</fullName>
    </recommendedName>
</protein>
<evidence type="ECO:0000313" key="5">
    <source>
        <dbReference type="EMBL" id="GID52577.1"/>
    </source>
</evidence>
<dbReference type="PANTHER" id="PTHR43132">
    <property type="entry name" value="ARSENICAL RESISTANCE OPERON REPRESSOR ARSR-RELATED"/>
    <property type="match status" value="1"/>
</dbReference>
<proteinExistence type="predicted"/>